<name>A0A0K2SG00_LIMPI</name>
<dbReference type="STRING" id="1555112.LIP_0174"/>
<gene>
    <name evidence="2" type="ORF">LIP_0174</name>
</gene>
<keyword evidence="3" id="KW-1185">Reference proteome</keyword>
<dbReference type="RefSeq" id="WP_068133067.1">
    <property type="nucleotide sequence ID" value="NZ_AP014924.1"/>
</dbReference>
<dbReference type="KEGG" id="lpil:LIP_0174"/>
<dbReference type="Pfam" id="PF08864">
    <property type="entry name" value="UPF0302"/>
    <property type="match status" value="1"/>
</dbReference>
<evidence type="ECO:0000313" key="3">
    <source>
        <dbReference type="Proteomes" id="UP000065807"/>
    </source>
</evidence>
<dbReference type="Gene3D" id="3.40.1530.30">
    <property type="entry name" value="Uncharacterised family UPF0302, N-terminal domain"/>
    <property type="match status" value="1"/>
</dbReference>
<dbReference type="InterPro" id="IPR014963">
    <property type="entry name" value="UPF0302_N"/>
</dbReference>
<sequence>MAVIQKKREAVRRFSQMPLKHPMSKFLLQALSHDTALLQRVTFVDRLEFLSNTMQVAEVGSKAVPFMLEMGAVEREEVSIVNGQLVRQTHRSRSVCITEPMDALKALRESQGRIYIHFAFAGPEPPWYQSVVEPNPALPLRRAQRRSIANLMDQILREQVDLALLAIELRAKIDESLATRDPERFRRYAPVYRQVLDRLLWEL</sequence>
<evidence type="ECO:0000313" key="2">
    <source>
        <dbReference type="EMBL" id="BAS26031.1"/>
    </source>
</evidence>
<organism evidence="2 3">
    <name type="scientific">Limnochorda pilosa</name>
    <dbReference type="NCBI Taxonomy" id="1555112"/>
    <lineage>
        <taxon>Bacteria</taxon>
        <taxon>Bacillati</taxon>
        <taxon>Bacillota</taxon>
        <taxon>Limnochordia</taxon>
        <taxon>Limnochordales</taxon>
        <taxon>Limnochordaceae</taxon>
        <taxon>Limnochorda</taxon>
    </lineage>
</organism>
<reference evidence="3" key="1">
    <citation type="submission" date="2015-07" db="EMBL/GenBank/DDBJ databases">
        <title>Complete genome sequence and phylogenetic analysis of Limnochorda pilosa.</title>
        <authorList>
            <person name="Watanabe M."/>
            <person name="Kojima H."/>
            <person name="Fukui M."/>
        </authorList>
    </citation>
    <scope>NUCLEOTIDE SEQUENCE [LARGE SCALE GENOMIC DNA]</scope>
    <source>
        <strain evidence="3">HC45</strain>
    </source>
</reference>
<dbReference type="InterPro" id="IPR038091">
    <property type="entry name" value="UPF0302_N_sf"/>
</dbReference>
<reference evidence="3" key="2">
    <citation type="journal article" date="2016" name="Int. J. Syst. Evol. Microbiol.">
        <title>Complete genome sequence and cell structure of Limnochorda pilosa, a Gram-negative spore-former within the phylum Firmicutes.</title>
        <authorList>
            <person name="Watanabe M."/>
            <person name="Kojima H."/>
            <person name="Fukui M."/>
        </authorList>
    </citation>
    <scope>NUCLEOTIDE SEQUENCE [LARGE SCALE GENOMIC DNA]</scope>
    <source>
        <strain evidence="3">HC45</strain>
    </source>
</reference>
<proteinExistence type="predicted"/>
<accession>A0A0K2SG00</accession>
<dbReference type="Proteomes" id="UP000065807">
    <property type="component" value="Chromosome"/>
</dbReference>
<dbReference type="EMBL" id="AP014924">
    <property type="protein sequence ID" value="BAS26031.1"/>
    <property type="molecule type" value="Genomic_DNA"/>
</dbReference>
<evidence type="ECO:0000259" key="1">
    <source>
        <dbReference type="Pfam" id="PF08864"/>
    </source>
</evidence>
<dbReference type="AlphaFoldDB" id="A0A0K2SG00"/>
<protein>
    <recommendedName>
        <fullName evidence="1">UPF0302 domain-containing protein</fullName>
    </recommendedName>
</protein>
<feature type="domain" description="UPF0302" evidence="1">
    <location>
        <begin position="7"/>
        <end position="86"/>
    </location>
</feature>